<name>A0A238X4M8_9BACT</name>
<dbReference type="Gene3D" id="3.20.20.70">
    <property type="entry name" value="Aldolase class I"/>
    <property type="match status" value="1"/>
</dbReference>
<dbReference type="InterPro" id="IPR005720">
    <property type="entry name" value="Dihydroorotate_DH_cat"/>
</dbReference>
<sequence>MARAASEIIAFNPMQLGKLTLQNPVCLAAASWQLDGADYERLGAIFTRTVTMEPKPGLYEEGIWQVADQTLLNATNMRTESAEILVQEYLPKLRRYGVPVFVSITAPGIPGFRKIARFLAREASDLIAGVEVYIAQPDTGNGEELSAKFVREATQAVRNELGPEAAVIVKLPPWPEHIRGLALGAQQGGATALAATNLLKALHLPDDVTATPVAGGLSGEALRPVALRCVWELAHDENITLPLIGTGGVFTANHVTDYLRCGASAVQVASGEWLEPGLSARLAAECTHLQSETISSEWKS</sequence>
<dbReference type="GO" id="GO:0005737">
    <property type="term" value="C:cytoplasm"/>
    <property type="evidence" value="ECO:0007669"/>
    <property type="project" value="InterPro"/>
</dbReference>
<dbReference type="PROSITE" id="PS00912">
    <property type="entry name" value="DHODEHASE_2"/>
    <property type="match status" value="1"/>
</dbReference>
<evidence type="ECO:0000256" key="2">
    <source>
        <dbReference type="ARBA" id="ARBA00004725"/>
    </source>
</evidence>
<evidence type="ECO:0000259" key="7">
    <source>
        <dbReference type="Pfam" id="PF01180"/>
    </source>
</evidence>
<evidence type="ECO:0000256" key="3">
    <source>
        <dbReference type="ARBA" id="ARBA00022630"/>
    </source>
</evidence>
<dbReference type="GO" id="GO:0004152">
    <property type="term" value="F:dihydroorotate dehydrogenase activity"/>
    <property type="evidence" value="ECO:0007669"/>
    <property type="project" value="InterPro"/>
</dbReference>
<dbReference type="InterPro" id="IPR013785">
    <property type="entry name" value="Aldolase_TIM"/>
</dbReference>
<keyword evidence="5" id="KW-0665">Pyrimidine biosynthesis</keyword>
<reference evidence="9" key="1">
    <citation type="submission" date="2017-06" db="EMBL/GenBank/DDBJ databases">
        <authorList>
            <person name="Varghese N."/>
            <person name="Submissions S."/>
        </authorList>
    </citation>
    <scope>NUCLEOTIDE SEQUENCE [LARGE SCALE GENOMIC DNA]</scope>
    <source>
        <strain evidence="9">DSM 28041</strain>
    </source>
</reference>
<proteinExistence type="predicted"/>
<keyword evidence="6" id="KW-0560">Oxidoreductase</keyword>
<dbReference type="PANTHER" id="PTHR48109">
    <property type="entry name" value="DIHYDROOROTATE DEHYDROGENASE (QUINONE), MITOCHONDRIAL-RELATED"/>
    <property type="match status" value="1"/>
</dbReference>
<protein>
    <submittedName>
        <fullName evidence="8">Dihydroorotate oxidase B, catalytic subunit</fullName>
    </submittedName>
</protein>
<gene>
    <name evidence="8" type="ORF">SAMN06269173_103493</name>
</gene>
<dbReference type="GO" id="GO:0044205">
    <property type="term" value="P:'de novo' UMP biosynthetic process"/>
    <property type="evidence" value="ECO:0007669"/>
    <property type="project" value="UniProtKB-UniPathway"/>
</dbReference>
<evidence type="ECO:0000256" key="5">
    <source>
        <dbReference type="ARBA" id="ARBA00022975"/>
    </source>
</evidence>
<dbReference type="InterPro" id="IPR001295">
    <property type="entry name" value="Dihydroorotate_DH_CS"/>
</dbReference>
<evidence type="ECO:0000256" key="1">
    <source>
        <dbReference type="ARBA" id="ARBA00001917"/>
    </source>
</evidence>
<dbReference type="EMBL" id="FZNS01000003">
    <property type="protein sequence ID" value="SNR53975.1"/>
    <property type="molecule type" value="Genomic_DNA"/>
</dbReference>
<comment type="pathway">
    <text evidence="2">Pyrimidine metabolism; UMP biosynthesis via de novo pathway.</text>
</comment>
<dbReference type="InterPro" id="IPR050074">
    <property type="entry name" value="DHO_dehydrogenase"/>
</dbReference>
<dbReference type="SUPFAM" id="SSF51395">
    <property type="entry name" value="FMN-linked oxidoreductases"/>
    <property type="match status" value="1"/>
</dbReference>
<keyword evidence="3" id="KW-0285">Flavoprotein</keyword>
<dbReference type="Pfam" id="PF01180">
    <property type="entry name" value="DHO_dh"/>
    <property type="match status" value="1"/>
</dbReference>
<accession>A0A238X4M8</accession>
<keyword evidence="4" id="KW-0288">FMN</keyword>
<dbReference type="GO" id="GO:0006207">
    <property type="term" value="P:'de novo' pyrimidine nucleobase biosynthetic process"/>
    <property type="evidence" value="ECO:0007669"/>
    <property type="project" value="InterPro"/>
</dbReference>
<evidence type="ECO:0000313" key="8">
    <source>
        <dbReference type="EMBL" id="SNR53975.1"/>
    </source>
</evidence>
<evidence type="ECO:0000313" key="9">
    <source>
        <dbReference type="Proteomes" id="UP000198310"/>
    </source>
</evidence>
<dbReference type="UniPathway" id="UPA00070"/>
<evidence type="ECO:0000256" key="6">
    <source>
        <dbReference type="ARBA" id="ARBA00023002"/>
    </source>
</evidence>
<dbReference type="AlphaFoldDB" id="A0A238X4M8"/>
<organism evidence="8 9">
    <name type="scientific">Hymenobacter mucosus</name>
    <dbReference type="NCBI Taxonomy" id="1411120"/>
    <lineage>
        <taxon>Bacteria</taxon>
        <taxon>Pseudomonadati</taxon>
        <taxon>Bacteroidota</taxon>
        <taxon>Cytophagia</taxon>
        <taxon>Cytophagales</taxon>
        <taxon>Hymenobacteraceae</taxon>
        <taxon>Hymenobacter</taxon>
    </lineage>
</organism>
<keyword evidence="9" id="KW-1185">Reference proteome</keyword>
<comment type="cofactor">
    <cofactor evidence="1">
        <name>FMN</name>
        <dbReference type="ChEBI" id="CHEBI:58210"/>
    </cofactor>
</comment>
<dbReference type="InterPro" id="IPR012135">
    <property type="entry name" value="Dihydroorotate_DH_1_2"/>
</dbReference>
<dbReference type="Proteomes" id="UP000198310">
    <property type="component" value="Unassembled WGS sequence"/>
</dbReference>
<dbReference type="PIRSF" id="PIRSF000164">
    <property type="entry name" value="DHO_oxidase"/>
    <property type="match status" value="1"/>
</dbReference>
<feature type="domain" description="Dihydroorotate dehydrogenase catalytic" evidence="7">
    <location>
        <begin position="19"/>
        <end position="272"/>
    </location>
</feature>
<evidence type="ECO:0000256" key="4">
    <source>
        <dbReference type="ARBA" id="ARBA00022643"/>
    </source>
</evidence>
<dbReference type="PANTHER" id="PTHR48109:SF1">
    <property type="entry name" value="DIHYDROOROTATE DEHYDROGENASE (FUMARATE)"/>
    <property type="match status" value="1"/>
</dbReference>